<keyword evidence="4" id="KW-0805">Transcription regulation</keyword>
<dbReference type="Pfam" id="PF04082">
    <property type="entry name" value="Fungal_trans"/>
    <property type="match status" value="2"/>
</dbReference>
<evidence type="ECO:0000259" key="9">
    <source>
        <dbReference type="PROSITE" id="PS50048"/>
    </source>
</evidence>
<keyword evidence="2" id="KW-0479">Metal-binding</keyword>
<keyword evidence="7" id="KW-0539">Nucleus</keyword>
<dbReference type="GO" id="GO:0005634">
    <property type="term" value="C:nucleus"/>
    <property type="evidence" value="ECO:0007669"/>
    <property type="project" value="UniProtKB-SubCell"/>
</dbReference>
<dbReference type="SMART" id="SM00066">
    <property type="entry name" value="GAL4"/>
    <property type="match status" value="1"/>
</dbReference>
<evidence type="ECO:0000256" key="5">
    <source>
        <dbReference type="ARBA" id="ARBA00023125"/>
    </source>
</evidence>
<sequence length="1458" mass="163949">MSVQGQTYSSCEEQASDWLSTNVVQGDDALETHSLAYIAPKPSMLDVRASGRNPRATRACARCRKRKIRCDLAYPTCGTCAAVGVDCMGFDATKGEEQPRSLVAFLENKVAHLEIELAKLQCHAAGDQSVEQALIPGVLSQYRSQLLASISLRNGCDRAYDAGYNTESWRSVPYISPSLLPTLDPVRDPAAVDVPTLRARAVAQRRDIASIPRNVVDIMLKHYADFYLAQYPIVDESELVEQCNRVYDRTATQFDLYVVCMALSISAHTLIRHDQERATKAADEFWETAITSLDSVLEQGPLVQLQAIMLLCHYGFANPSVVNSGLCSRAAMALCVQLGLHQEPSAVNLRRFINLESQRRIFWTCYVLDAQNNMLTGKPSSVFNVNISVRYPTLKNIETEHGVKAALANYLYAFRQLEAEITLGMLHAENCGDSRIAAPEWLNDARARAESWREMLDCHQFACRIEFRYLMYNYQRMRLNRLSPRLPNPSNAMRRECMVAGIFNASEYCRFSQQGSFFYWHFCCWHFFEIGIVLVEGTHTGLDLIWRHQESFLDPTIAVQILRLMHAIPMVLNKMLHRWPQVKQMILELERLFNPALRRLDQFVAGETVNMESSNDEAVARQVLSIRRYLLGGCDLNVRDDQERRSVSYQQVGQQVSALHSLQPPIAEESPTVEEVLHVLQPSRNDGNGMWPHPSAIENTIIDPRPMIDSNPQPDEASAAPEYACRPGQTDKQSSDFNPIQHHCLRPLSPTEAEMRSESSGAESICGNCAKAGVECVGYDAVAKRHVPRSYVHSLEERIAFLELKLQRYGIDSDSDQNEQHESITHEGPVQTIPAPESVIQPVLDAKFKDQSQSLSRMLRFETRTDEHFNKLLFAELHRTEVTLDIVQALEGQSEPTPLLPSTKYVEFHVPHNLDAAPVSLPEKRVAEHLTVVYFEFANFSSPALHEPTFRTNLELSYTYLGREPVDDLGVEKNDRKERLAVAYSFLVFAVALLTLQKHDATGVPTSLCERYYATALRSLDDIGLPADIEGIQILLLIAQYSSLHPSVFSTWKTIGMAVRLAVELGLHQEAPAGKFDPLTLDTRRRVFWVVYSMDRTVGSILNRPFCLSDGAITTQFPSPVQDDLITVEGIHDQETGAIGKKAFSLHYFRYRQLQSEIQITLHEHRPAAYPSINYTMWQQDMHRRLQEWKSSSPRPHSSAPPSNIAPPEVLNLAYHQAVITLYRSSPIIPQPSEYAMVQLAESASVFIRLYRQLHRENKLRLFWQAVYNLFAAGTALLYCYSHSPLVRQRLTLRAVEKSVHSCSAALWAMVERFPAAKGKRDAFDVISSAALEAVSNAAGDSLPRHDGSSSSVSASPPSINNETLERRRVVPAIHETRNTTHPSRRDNFMGSLPSETETGLPPPILFDQTNISGSRSSDDEINEMTVDLPWAPAGDDLSFVDLSIIRDPGNLSLSTWV</sequence>
<evidence type="ECO:0000256" key="8">
    <source>
        <dbReference type="SAM" id="MobiDB-lite"/>
    </source>
</evidence>
<dbReference type="PANTHER" id="PTHR47782:SF1">
    <property type="entry name" value="PYRIMIDINE PATHWAY REGULATORY PROTEIN 1"/>
    <property type="match status" value="1"/>
</dbReference>
<feature type="region of interest" description="Disordered" evidence="8">
    <location>
        <begin position="1340"/>
        <end position="1362"/>
    </location>
</feature>
<dbReference type="EMBL" id="LFMY01000003">
    <property type="protein sequence ID" value="OKL62197.1"/>
    <property type="molecule type" value="Genomic_DNA"/>
</dbReference>
<keyword evidence="3" id="KW-0862">Zinc</keyword>
<evidence type="ECO:0000313" key="10">
    <source>
        <dbReference type="EMBL" id="OKL62197.1"/>
    </source>
</evidence>
<evidence type="ECO:0000256" key="7">
    <source>
        <dbReference type="ARBA" id="ARBA00023242"/>
    </source>
</evidence>
<dbReference type="GO" id="GO:0008270">
    <property type="term" value="F:zinc ion binding"/>
    <property type="evidence" value="ECO:0007669"/>
    <property type="project" value="InterPro"/>
</dbReference>
<accession>A0A225B8C6</accession>
<dbReference type="PANTHER" id="PTHR47782">
    <property type="entry name" value="ZN(II)2CYS6 TRANSCRIPTION FACTOR (EUROFUNG)-RELATED"/>
    <property type="match status" value="1"/>
</dbReference>
<dbReference type="RefSeq" id="XP_020122318.1">
    <property type="nucleotide sequence ID" value="XM_020264353.1"/>
</dbReference>
<dbReference type="SUPFAM" id="SSF57701">
    <property type="entry name" value="Zn2/Cys6 DNA-binding domain"/>
    <property type="match status" value="1"/>
</dbReference>
<dbReference type="InterPro" id="IPR007219">
    <property type="entry name" value="XnlR_reg_dom"/>
</dbReference>
<evidence type="ECO:0000256" key="4">
    <source>
        <dbReference type="ARBA" id="ARBA00023015"/>
    </source>
</evidence>
<protein>
    <recommendedName>
        <fullName evidence="9">Zn(2)-C6 fungal-type domain-containing protein</fullName>
    </recommendedName>
</protein>
<feature type="region of interest" description="Disordered" evidence="8">
    <location>
        <begin position="706"/>
        <end position="744"/>
    </location>
</feature>
<keyword evidence="11" id="KW-1185">Reference proteome</keyword>
<dbReference type="OrthoDB" id="3364175at2759"/>
<evidence type="ECO:0000256" key="3">
    <source>
        <dbReference type="ARBA" id="ARBA00022833"/>
    </source>
</evidence>
<evidence type="ECO:0000256" key="1">
    <source>
        <dbReference type="ARBA" id="ARBA00004123"/>
    </source>
</evidence>
<dbReference type="STRING" id="1441469.A0A225B8C6"/>
<dbReference type="Pfam" id="PF00172">
    <property type="entry name" value="Zn_clus"/>
    <property type="match status" value="1"/>
</dbReference>
<dbReference type="GO" id="GO:0000981">
    <property type="term" value="F:DNA-binding transcription factor activity, RNA polymerase II-specific"/>
    <property type="evidence" value="ECO:0007669"/>
    <property type="project" value="InterPro"/>
</dbReference>
<dbReference type="GO" id="GO:0045944">
    <property type="term" value="P:positive regulation of transcription by RNA polymerase II"/>
    <property type="evidence" value="ECO:0007669"/>
    <property type="project" value="TreeGrafter"/>
</dbReference>
<dbReference type="InterPro" id="IPR001138">
    <property type="entry name" value="Zn2Cys6_DnaBD"/>
</dbReference>
<evidence type="ECO:0000256" key="6">
    <source>
        <dbReference type="ARBA" id="ARBA00023163"/>
    </source>
</evidence>
<dbReference type="Proteomes" id="UP000214365">
    <property type="component" value="Unassembled WGS sequence"/>
</dbReference>
<dbReference type="GO" id="GO:0043565">
    <property type="term" value="F:sequence-specific DNA binding"/>
    <property type="evidence" value="ECO:0007669"/>
    <property type="project" value="TreeGrafter"/>
</dbReference>
<feature type="compositionally biased region" description="Low complexity" evidence="8">
    <location>
        <begin position="1349"/>
        <end position="1359"/>
    </location>
</feature>
<feature type="domain" description="Zn(2)-C6 fungal-type" evidence="9">
    <location>
        <begin position="59"/>
        <end position="87"/>
    </location>
</feature>
<proteinExistence type="predicted"/>
<evidence type="ECO:0000256" key="2">
    <source>
        <dbReference type="ARBA" id="ARBA00022723"/>
    </source>
</evidence>
<comment type="subcellular location">
    <subcellularLocation>
        <location evidence="1">Nucleus</location>
    </subcellularLocation>
</comment>
<dbReference type="PROSITE" id="PS50048">
    <property type="entry name" value="ZN2_CY6_FUNGAL_2"/>
    <property type="match status" value="1"/>
</dbReference>
<dbReference type="InterPro" id="IPR052202">
    <property type="entry name" value="Yeast_MetPath_Reg"/>
</dbReference>
<comment type="caution">
    <text evidence="10">The sequence shown here is derived from an EMBL/GenBank/DDBJ whole genome shotgun (WGS) entry which is preliminary data.</text>
</comment>
<dbReference type="CDD" id="cd12148">
    <property type="entry name" value="fungal_TF_MHR"/>
    <property type="match status" value="2"/>
</dbReference>
<keyword evidence="5" id="KW-0238">DNA-binding</keyword>
<dbReference type="InterPro" id="IPR036864">
    <property type="entry name" value="Zn2-C6_fun-type_DNA-bd_sf"/>
</dbReference>
<name>A0A225B8C6_TALAT</name>
<dbReference type="PROSITE" id="PS00463">
    <property type="entry name" value="ZN2_CY6_FUNGAL_1"/>
    <property type="match status" value="1"/>
</dbReference>
<dbReference type="SMART" id="SM00906">
    <property type="entry name" value="Fungal_trans"/>
    <property type="match status" value="2"/>
</dbReference>
<keyword evidence="6" id="KW-0804">Transcription</keyword>
<dbReference type="GO" id="GO:0006351">
    <property type="term" value="P:DNA-templated transcription"/>
    <property type="evidence" value="ECO:0007669"/>
    <property type="project" value="InterPro"/>
</dbReference>
<dbReference type="CDD" id="cd14723">
    <property type="entry name" value="ZIP_Ppr1"/>
    <property type="match status" value="1"/>
</dbReference>
<dbReference type="Gene3D" id="4.10.240.10">
    <property type="entry name" value="Zn(2)-C6 fungal-type DNA-binding domain"/>
    <property type="match status" value="2"/>
</dbReference>
<organism evidence="10 11">
    <name type="scientific">Talaromyces atroroseus</name>
    <dbReference type="NCBI Taxonomy" id="1441469"/>
    <lineage>
        <taxon>Eukaryota</taxon>
        <taxon>Fungi</taxon>
        <taxon>Dikarya</taxon>
        <taxon>Ascomycota</taxon>
        <taxon>Pezizomycotina</taxon>
        <taxon>Eurotiomycetes</taxon>
        <taxon>Eurotiomycetidae</taxon>
        <taxon>Eurotiales</taxon>
        <taxon>Trichocomaceae</taxon>
        <taxon>Talaromyces</taxon>
        <taxon>Talaromyces sect. Trachyspermi</taxon>
    </lineage>
</organism>
<reference evidence="10 11" key="1">
    <citation type="submission" date="2015-06" db="EMBL/GenBank/DDBJ databases">
        <title>Talaromyces atroroseus IBT 11181 draft genome.</title>
        <authorList>
            <person name="Rasmussen K.B."/>
            <person name="Rasmussen S."/>
            <person name="Petersen B."/>
            <person name="Sicheritz-Ponten T."/>
            <person name="Mortensen U.H."/>
            <person name="Thrane U."/>
        </authorList>
    </citation>
    <scope>NUCLEOTIDE SEQUENCE [LARGE SCALE GENOMIC DNA]</scope>
    <source>
        <strain evidence="10 11">IBT 11181</strain>
    </source>
</reference>
<dbReference type="GeneID" id="31002079"/>
<evidence type="ECO:0000313" key="11">
    <source>
        <dbReference type="Proteomes" id="UP000214365"/>
    </source>
</evidence>
<gene>
    <name evidence="10" type="ORF">UA08_02324</name>
</gene>
<dbReference type="CDD" id="cd00067">
    <property type="entry name" value="GAL4"/>
    <property type="match status" value="1"/>
</dbReference>